<evidence type="ECO:0000313" key="2">
    <source>
        <dbReference type="EMBL" id="GHI83325.1"/>
    </source>
</evidence>
<dbReference type="Proteomes" id="UP000600026">
    <property type="component" value="Unassembled WGS sequence"/>
</dbReference>
<organism evidence="2 3">
    <name type="scientific">Streptomyces xanthophaeus</name>
    <dbReference type="NCBI Taxonomy" id="67385"/>
    <lineage>
        <taxon>Bacteria</taxon>
        <taxon>Bacillati</taxon>
        <taxon>Actinomycetota</taxon>
        <taxon>Actinomycetes</taxon>
        <taxon>Kitasatosporales</taxon>
        <taxon>Streptomycetaceae</taxon>
        <taxon>Streptomyces</taxon>
    </lineage>
</organism>
<accession>A0A919GSR2</accession>
<keyword evidence="1" id="KW-0732">Signal</keyword>
<proteinExistence type="predicted"/>
<name>A0A919GSR2_9ACTN</name>
<dbReference type="EMBL" id="BNEE01000004">
    <property type="protein sequence ID" value="GHI83325.1"/>
    <property type="molecule type" value="Genomic_DNA"/>
</dbReference>
<gene>
    <name evidence="2" type="ORF">Sxan_06890</name>
</gene>
<dbReference type="RefSeq" id="WP_031138013.1">
    <property type="nucleotide sequence ID" value="NZ_BNEE01000004.1"/>
</dbReference>
<feature type="chain" id="PRO_5036896021" evidence="1">
    <location>
        <begin position="31"/>
        <end position="97"/>
    </location>
</feature>
<sequence>MSQRTTTRFLAVSLLTASLLTTIGATTAHAAPTGYDAACRSKVTEARDWLKLYGRDPRTNDPRKVLEKIDEVLPLINGQVAHQLLLLRGNVSMKCFF</sequence>
<protein>
    <submittedName>
        <fullName evidence="2">Uncharacterized protein</fullName>
    </submittedName>
</protein>
<reference evidence="2" key="1">
    <citation type="submission" date="2020-09" db="EMBL/GenBank/DDBJ databases">
        <title>Whole genome shotgun sequence of Streptomyces xanthophaeus NBRC 12829.</title>
        <authorList>
            <person name="Komaki H."/>
            <person name="Tamura T."/>
        </authorList>
    </citation>
    <scope>NUCLEOTIDE SEQUENCE</scope>
    <source>
        <strain evidence="2">NBRC 12829</strain>
    </source>
</reference>
<evidence type="ECO:0000256" key="1">
    <source>
        <dbReference type="SAM" id="SignalP"/>
    </source>
</evidence>
<comment type="caution">
    <text evidence="2">The sequence shown here is derived from an EMBL/GenBank/DDBJ whole genome shotgun (WGS) entry which is preliminary data.</text>
</comment>
<dbReference type="AlphaFoldDB" id="A0A919GSR2"/>
<keyword evidence="3" id="KW-1185">Reference proteome</keyword>
<evidence type="ECO:0000313" key="3">
    <source>
        <dbReference type="Proteomes" id="UP000600026"/>
    </source>
</evidence>
<feature type="signal peptide" evidence="1">
    <location>
        <begin position="1"/>
        <end position="30"/>
    </location>
</feature>